<dbReference type="Pfam" id="PF06884">
    <property type="entry name" value="DUF1264"/>
    <property type="match status" value="1"/>
</dbReference>
<evidence type="ECO:0000313" key="3">
    <source>
        <dbReference type="EMBL" id="KAG0488964.1"/>
    </source>
</evidence>
<dbReference type="PANTHER" id="PTHR31360:SF1">
    <property type="entry name" value="OIL BODY-ASSOCIATED PROTEIN 2A"/>
    <property type="match status" value="1"/>
</dbReference>
<name>A0A835V677_VANPL</name>
<dbReference type="InterPro" id="IPR010686">
    <property type="entry name" value="OBAP-like"/>
</dbReference>
<gene>
    <name evidence="3" type="ORF">HPP92_007775</name>
</gene>
<keyword evidence="4" id="KW-1185">Reference proteome</keyword>
<organism evidence="3 4">
    <name type="scientific">Vanilla planifolia</name>
    <name type="common">Vanilla</name>
    <dbReference type="NCBI Taxonomy" id="51239"/>
    <lineage>
        <taxon>Eukaryota</taxon>
        <taxon>Viridiplantae</taxon>
        <taxon>Streptophyta</taxon>
        <taxon>Embryophyta</taxon>
        <taxon>Tracheophyta</taxon>
        <taxon>Spermatophyta</taxon>
        <taxon>Magnoliopsida</taxon>
        <taxon>Liliopsida</taxon>
        <taxon>Asparagales</taxon>
        <taxon>Orchidaceae</taxon>
        <taxon>Vanilloideae</taxon>
        <taxon>Vanilleae</taxon>
        <taxon>Vanilla</taxon>
    </lineage>
</organism>
<dbReference type="EMBL" id="JADCNL010000003">
    <property type="protein sequence ID" value="KAG0488964.1"/>
    <property type="molecule type" value="Genomic_DNA"/>
</dbReference>
<accession>A0A835V677</accession>
<evidence type="ECO:0008006" key="5">
    <source>
        <dbReference type="Google" id="ProtNLM"/>
    </source>
</evidence>
<feature type="region of interest" description="Disordered" evidence="2">
    <location>
        <begin position="1"/>
        <end position="29"/>
    </location>
</feature>
<dbReference type="OrthoDB" id="301434at2759"/>
<dbReference type="PANTHER" id="PTHR31360">
    <property type="match status" value="1"/>
</dbReference>
<dbReference type="AlphaFoldDB" id="A0A835V677"/>
<sequence>MASSNRNPAPSPAAGVGEESTPPGKTETLPTKAIYASAKLVQPMKPISQIKQHACSFALYGHDLSRQLEIDIFLSRRNNDFLQCAVYDSDKPSARLIGVEYIISAPLLERLPPEEQRLWHSHAYELKAGQWVHPRVPELIETKEVENLARTYGKFWCTWQVDRGDRLPMGAPALMMSPQGASAGKVRMELVKKRDERLGISSEELKESRVEISEPEWIHPNADYWKQHGKGFAVDVVPTEMKRIAPFP</sequence>
<comment type="caution">
    <text evidence="3">The sequence shown here is derived from an EMBL/GenBank/DDBJ whole genome shotgun (WGS) entry which is preliminary data.</text>
</comment>
<proteinExistence type="inferred from homology"/>
<evidence type="ECO:0000313" key="4">
    <source>
        <dbReference type="Proteomes" id="UP000636800"/>
    </source>
</evidence>
<reference evidence="3 4" key="1">
    <citation type="journal article" date="2020" name="Nat. Food">
        <title>A phased Vanilla planifolia genome enables genetic improvement of flavour and production.</title>
        <authorList>
            <person name="Hasing T."/>
            <person name="Tang H."/>
            <person name="Brym M."/>
            <person name="Khazi F."/>
            <person name="Huang T."/>
            <person name="Chambers A.H."/>
        </authorList>
    </citation>
    <scope>NUCLEOTIDE SEQUENCE [LARGE SCALE GENOMIC DNA]</scope>
    <source>
        <tissue evidence="3">Leaf</tissue>
    </source>
</reference>
<evidence type="ECO:0000256" key="2">
    <source>
        <dbReference type="SAM" id="MobiDB-lite"/>
    </source>
</evidence>
<evidence type="ECO:0000256" key="1">
    <source>
        <dbReference type="ARBA" id="ARBA00009740"/>
    </source>
</evidence>
<dbReference type="Proteomes" id="UP000636800">
    <property type="component" value="Chromosome 3"/>
</dbReference>
<comment type="similarity">
    <text evidence="1">Belongs to the OBAP family.</text>
</comment>
<protein>
    <recommendedName>
        <fullName evidence="5">Oil body-associated protein 2B</fullName>
    </recommendedName>
</protein>